<comment type="caution">
    <text evidence="2">The sequence shown here is derived from an EMBL/GenBank/DDBJ whole genome shotgun (WGS) entry which is preliminary data.</text>
</comment>
<feature type="domain" description="RNase H type-1" evidence="1">
    <location>
        <begin position="117"/>
        <end position="200"/>
    </location>
</feature>
<evidence type="ECO:0000259" key="1">
    <source>
        <dbReference type="Pfam" id="PF13456"/>
    </source>
</evidence>
<dbReference type="EMBL" id="ASHM01020149">
    <property type="protein sequence ID" value="PNY01473.1"/>
    <property type="molecule type" value="Genomic_DNA"/>
</dbReference>
<dbReference type="SUPFAM" id="SSF53098">
    <property type="entry name" value="Ribonuclease H-like"/>
    <property type="match status" value="1"/>
</dbReference>
<dbReference type="InterPro" id="IPR012337">
    <property type="entry name" value="RNaseH-like_sf"/>
</dbReference>
<dbReference type="AlphaFoldDB" id="A0A2K3NEL5"/>
<evidence type="ECO:0000313" key="2">
    <source>
        <dbReference type="EMBL" id="PNY01473.1"/>
    </source>
</evidence>
<reference evidence="2 3" key="2">
    <citation type="journal article" date="2017" name="Front. Plant Sci.">
        <title>Gene Classification and Mining of Molecular Markers Useful in Red Clover (Trifolium pratense) Breeding.</title>
        <authorList>
            <person name="Istvanek J."/>
            <person name="Dluhosova J."/>
            <person name="Dluhos P."/>
            <person name="Patkova L."/>
            <person name="Nedelnik J."/>
            <person name="Repkova J."/>
        </authorList>
    </citation>
    <scope>NUCLEOTIDE SEQUENCE [LARGE SCALE GENOMIC DNA]</scope>
    <source>
        <strain evidence="3">cv. Tatra</strain>
        <tissue evidence="2">Young leaves</tissue>
    </source>
</reference>
<protein>
    <submittedName>
        <fullName evidence="2">Ribonuclease H</fullName>
    </submittedName>
</protein>
<evidence type="ECO:0000313" key="3">
    <source>
        <dbReference type="Proteomes" id="UP000236291"/>
    </source>
</evidence>
<dbReference type="PANTHER" id="PTHR47723">
    <property type="entry name" value="OS05G0353850 PROTEIN"/>
    <property type="match status" value="1"/>
</dbReference>
<sequence length="209" mass="23021">MASFNIPWKCLESVPEPKNTTIGQMKIPKSFAQAVTNLCDFPISQFPQPVFKGDGFAIEIPEVAYQAGLEACKHNLHGRVLWPKGSTPLSVVALKAKLSAIWIDLSQWGIISLGVASAYFSELCGARSAIEIAYSKNWLNIWLETDSSLVVSAFKNPTKSVACSLRNRWNNVLFMITQMNCIVTHIYREGNQVADLIANHGLSLAFSTS</sequence>
<reference evidence="2 3" key="1">
    <citation type="journal article" date="2014" name="Am. J. Bot.">
        <title>Genome assembly and annotation for red clover (Trifolium pratense; Fabaceae).</title>
        <authorList>
            <person name="Istvanek J."/>
            <person name="Jaros M."/>
            <person name="Krenek A."/>
            <person name="Repkova J."/>
        </authorList>
    </citation>
    <scope>NUCLEOTIDE SEQUENCE [LARGE SCALE GENOMIC DNA]</scope>
    <source>
        <strain evidence="3">cv. Tatra</strain>
        <tissue evidence="2">Young leaves</tissue>
    </source>
</reference>
<dbReference type="Proteomes" id="UP000236291">
    <property type="component" value="Unassembled WGS sequence"/>
</dbReference>
<proteinExistence type="predicted"/>
<dbReference type="InterPro" id="IPR002156">
    <property type="entry name" value="RNaseH_domain"/>
</dbReference>
<dbReference type="CDD" id="cd06222">
    <property type="entry name" value="RNase_H_like"/>
    <property type="match status" value="1"/>
</dbReference>
<dbReference type="Gene3D" id="3.30.420.10">
    <property type="entry name" value="Ribonuclease H-like superfamily/Ribonuclease H"/>
    <property type="match status" value="1"/>
</dbReference>
<dbReference type="InterPro" id="IPR044730">
    <property type="entry name" value="RNase_H-like_dom_plant"/>
</dbReference>
<dbReference type="GO" id="GO:0004523">
    <property type="term" value="F:RNA-DNA hybrid ribonuclease activity"/>
    <property type="evidence" value="ECO:0007669"/>
    <property type="project" value="InterPro"/>
</dbReference>
<dbReference type="InterPro" id="IPR036397">
    <property type="entry name" value="RNaseH_sf"/>
</dbReference>
<dbReference type="Pfam" id="PF13456">
    <property type="entry name" value="RVT_3"/>
    <property type="match status" value="1"/>
</dbReference>
<organism evidence="2 3">
    <name type="scientific">Trifolium pratense</name>
    <name type="common">Red clover</name>
    <dbReference type="NCBI Taxonomy" id="57577"/>
    <lineage>
        <taxon>Eukaryota</taxon>
        <taxon>Viridiplantae</taxon>
        <taxon>Streptophyta</taxon>
        <taxon>Embryophyta</taxon>
        <taxon>Tracheophyta</taxon>
        <taxon>Spermatophyta</taxon>
        <taxon>Magnoliopsida</taxon>
        <taxon>eudicotyledons</taxon>
        <taxon>Gunneridae</taxon>
        <taxon>Pentapetalae</taxon>
        <taxon>rosids</taxon>
        <taxon>fabids</taxon>
        <taxon>Fabales</taxon>
        <taxon>Fabaceae</taxon>
        <taxon>Papilionoideae</taxon>
        <taxon>50 kb inversion clade</taxon>
        <taxon>NPAAA clade</taxon>
        <taxon>Hologalegina</taxon>
        <taxon>IRL clade</taxon>
        <taxon>Trifolieae</taxon>
        <taxon>Trifolium</taxon>
    </lineage>
</organism>
<gene>
    <name evidence="2" type="ORF">L195_g024770</name>
</gene>
<accession>A0A2K3NEL5</accession>
<dbReference type="InterPro" id="IPR053151">
    <property type="entry name" value="RNase_H-like"/>
</dbReference>
<name>A0A2K3NEL5_TRIPR</name>
<dbReference type="PANTHER" id="PTHR47723:SF23">
    <property type="entry name" value="REVERSE TRANSCRIPTASE-LIKE PROTEIN"/>
    <property type="match status" value="1"/>
</dbReference>
<dbReference type="GO" id="GO:0003676">
    <property type="term" value="F:nucleic acid binding"/>
    <property type="evidence" value="ECO:0007669"/>
    <property type="project" value="InterPro"/>
</dbReference>